<keyword evidence="3" id="KW-1185">Reference proteome</keyword>
<gene>
    <name evidence="2" type="ORF">RUMHYD_01801</name>
</gene>
<dbReference type="Gene3D" id="3.40.50.300">
    <property type="entry name" value="P-loop containing nucleotide triphosphate hydrolases"/>
    <property type="match status" value="1"/>
</dbReference>
<feature type="coiled-coil region" evidence="1">
    <location>
        <begin position="732"/>
        <end position="766"/>
    </location>
</feature>
<organism evidence="2 3">
    <name type="scientific">Blautia hydrogenotrophica (strain DSM 10507 / JCM 14656 / S5a33)</name>
    <name type="common">Ruminococcus hydrogenotrophicus</name>
    <dbReference type="NCBI Taxonomy" id="476272"/>
    <lineage>
        <taxon>Bacteria</taxon>
        <taxon>Bacillati</taxon>
        <taxon>Bacillota</taxon>
        <taxon>Clostridia</taxon>
        <taxon>Lachnospirales</taxon>
        <taxon>Lachnospiraceae</taxon>
        <taxon>Blautia</taxon>
    </lineage>
</organism>
<protein>
    <recommendedName>
        <fullName evidence="4">ATPase involved in DNA repair</fullName>
    </recommendedName>
</protein>
<dbReference type="RefSeq" id="WP_005948649.1">
    <property type="nucleotide sequence ID" value="NZ_GG657682.1"/>
</dbReference>
<feature type="coiled-coil region" evidence="1">
    <location>
        <begin position="284"/>
        <end position="364"/>
    </location>
</feature>
<dbReference type="eggNOG" id="COG1196">
    <property type="taxonomic scope" value="Bacteria"/>
</dbReference>
<dbReference type="InterPro" id="IPR027417">
    <property type="entry name" value="P-loop_NTPase"/>
</dbReference>
<proteinExistence type="predicted"/>
<evidence type="ECO:0000313" key="3">
    <source>
        <dbReference type="Proteomes" id="UP000003100"/>
    </source>
</evidence>
<dbReference type="AlphaFoldDB" id="C0CLS8"/>
<accession>C0CLS8</accession>
<evidence type="ECO:0000313" key="2">
    <source>
        <dbReference type="EMBL" id="EEG49280.1"/>
    </source>
</evidence>
<dbReference type="EMBL" id="ACBZ01000092">
    <property type="protein sequence ID" value="EEG49280.1"/>
    <property type="molecule type" value="Genomic_DNA"/>
</dbReference>
<reference evidence="2 3" key="2">
    <citation type="submission" date="2009-02" db="EMBL/GenBank/DDBJ databases">
        <title>Draft genome sequence of Blautia hydrogenotrophica DSM 10507 (Ruminococcus hydrogenotrophicus DSM 10507).</title>
        <authorList>
            <person name="Sudarsanam P."/>
            <person name="Ley R."/>
            <person name="Guruge J."/>
            <person name="Turnbaugh P.J."/>
            <person name="Mahowald M."/>
            <person name="Liep D."/>
            <person name="Gordon J."/>
        </authorList>
    </citation>
    <scope>NUCLEOTIDE SEQUENCE [LARGE SCALE GENOMIC DNA]</scope>
    <source>
        <strain evidence="3">DSM 10507 / JCM 14656 / S5a33</strain>
    </source>
</reference>
<feature type="coiled-coil region" evidence="1">
    <location>
        <begin position="227"/>
        <end position="254"/>
    </location>
</feature>
<reference evidence="2 3" key="1">
    <citation type="submission" date="2009-01" db="EMBL/GenBank/DDBJ databases">
        <authorList>
            <person name="Fulton L."/>
            <person name="Clifton S."/>
            <person name="Fulton B."/>
            <person name="Xu J."/>
            <person name="Minx P."/>
            <person name="Pepin K.H."/>
            <person name="Johnson M."/>
            <person name="Bhonagiri V."/>
            <person name="Nash W.E."/>
            <person name="Mardis E.R."/>
            <person name="Wilson R.K."/>
        </authorList>
    </citation>
    <scope>NUCLEOTIDE SEQUENCE [LARGE SCALE GENOMIC DNA]</scope>
    <source>
        <strain evidence="3">DSM 10507 / JCM 14656 / S5a33</strain>
    </source>
</reference>
<feature type="non-terminal residue" evidence="2">
    <location>
        <position position="1001"/>
    </location>
</feature>
<name>C0CLS8_BLAHS</name>
<evidence type="ECO:0008006" key="4">
    <source>
        <dbReference type="Google" id="ProtNLM"/>
    </source>
</evidence>
<keyword evidence="1" id="KW-0175">Coiled coil</keyword>
<comment type="caution">
    <text evidence="2">The sequence shown here is derived from an EMBL/GenBank/DDBJ whole genome shotgun (WGS) entry which is preliminary data.</text>
</comment>
<evidence type="ECO:0000256" key="1">
    <source>
        <dbReference type="SAM" id="Coils"/>
    </source>
</evidence>
<sequence>MSNRWHMHRMGFINFWLYDEETFLFADGRLLLRGQNGSGKSVTTQSLIPFILDGDRSPGRLDPFGSNSRKMEYYLLGDGEKEEATGYLFLEFKRENRQQYRTIGIGQKAQRGKPMAFWGFLLLDGRRVGYEIKLCRDVGGRKIPCTKRELRQKLEGINFFTETQREYMELVNRYLFGFPCVEQYQQMIRLLVKVRAPKLSKELSPSKVYEVLEESLWPLSNEDLRPMAETMENMDDIQDRLMSLKRAFEDLTALRKEYLRYNLYMLGKKAKAYEEAKEKACQAAGLLEQKERELKEKKENQRAKERKSRKLEEKIQLLEREKSTFYLDEVEASIDRLNGIREQKKQEEKERDRLLEQIEWGKKRQLSLSREFQFSRLKKEEYRSNAERLFRDLEQRNGIIEIPCHEKLKESGPTGGESAKVQEVYRELTELKCQVEGVQQVLGESRGAQKKWSEQEERYQKILAEVQEAQKSWREADRQVEACREWLAERLLMAAEDNQELEIGKKDLKKILGKIEQYQGPGDYEDIRSVLRAIWWKKKEVLERERRSLKEQQIEGRIKIQGLKEERDRRVSDRQEQAREFLEKKGISCLFFYETVEFAENLDSETRKRVEGQLAASGLLDALVIAEEDYKRAVRELRGIAVVLLNPGGFKEESSLKEERFPYLIPADVGSQTLRQAVGRLLSCLSRQKVKLDEKGFDGRLVLYDNGYFEQGILEGYGTWEKARYIGEKTREEEKQKILRERKCELAEAEKELENWDTRLKYVEQRLFRLDEEYKAVPTFAELEKAIGRAQVRREALEWWEAEAQPQERAAAQAKRIYDECEKVATKLCRLLPYGRKLEDYIRVKEEISLYIAQLGEWERAKLRQEMEENRCFHVQELLEREEQEIRKNSDCLRRSECILQELDVLALGMEEHLKKTGAREKVRRLKQIKEELFDQEEQRQDTLISLAVLESEGAALEKEKGQLWLEAKEWAETEKREKECFEAELALGLVKEMDEVPKCE</sequence>
<dbReference type="Proteomes" id="UP000003100">
    <property type="component" value="Unassembled WGS sequence"/>
</dbReference>
<dbReference type="HOGENOM" id="CLU_005532_0_0_9"/>